<evidence type="ECO:0000313" key="3">
    <source>
        <dbReference type="Proteomes" id="UP000000763"/>
    </source>
</evidence>
<dbReference type="EMBL" id="AC105731">
    <property type="protein sequence ID" value="AAN59768.1"/>
    <property type="molecule type" value="Genomic_DNA"/>
</dbReference>
<organism evidence="2 3">
    <name type="scientific">Oryza sativa subsp. japonica</name>
    <name type="common">Rice</name>
    <dbReference type="NCBI Taxonomy" id="39947"/>
    <lineage>
        <taxon>Eukaryota</taxon>
        <taxon>Viridiplantae</taxon>
        <taxon>Streptophyta</taxon>
        <taxon>Embryophyta</taxon>
        <taxon>Tracheophyta</taxon>
        <taxon>Spermatophyta</taxon>
        <taxon>Magnoliopsida</taxon>
        <taxon>Liliopsida</taxon>
        <taxon>Poales</taxon>
        <taxon>Poaceae</taxon>
        <taxon>BOP clade</taxon>
        <taxon>Oryzoideae</taxon>
        <taxon>Oryzeae</taxon>
        <taxon>Oryzinae</taxon>
        <taxon>Oryza</taxon>
        <taxon>Oryza sativa</taxon>
    </lineage>
</organism>
<feature type="compositionally biased region" description="Basic and acidic residues" evidence="1">
    <location>
        <begin position="128"/>
        <end position="140"/>
    </location>
</feature>
<reference evidence="3" key="1">
    <citation type="journal article" date="2005" name="Nature">
        <title>The map-based sequence of the rice genome.</title>
        <authorList>
            <consortium name="International rice genome sequencing project (IRGSP)"/>
            <person name="Matsumoto T."/>
            <person name="Wu J."/>
            <person name="Kanamori H."/>
            <person name="Katayose Y."/>
            <person name="Fujisawa M."/>
            <person name="Namiki N."/>
            <person name="Mizuno H."/>
            <person name="Yamamoto K."/>
            <person name="Antonio B.A."/>
            <person name="Baba T."/>
            <person name="Sakata K."/>
            <person name="Nagamura Y."/>
            <person name="Aoki H."/>
            <person name="Arikawa K."/>
            <person name="Arita K."/>
            <person name="Bito T."/>
            <person name="Chiden Y."/>
            <person name="Fujitsuka N."/>
            <person name="Fukunaka R."/>
            <person name="Hamada M."/>
            <person name="Harada C."/>
            <person name="Hayashi A."/>
            <person name="Hijishita S."/>
            <person name="Honda M."/>
            <person name="Hosokawa S."/>
            <person name="Ichikawa Y."/>
            <person name="Idonuma A."/>
            <person name="Iijima M."/>
            <person name="Ikeda M."/>
            <person name="Ikeno M."/>
            <person name="Ito K."/>
            <person name="Ito S."/>
            <person name="Ito T."/>
            <person name="Ito Y."/>
            <person name="Ito Y."/>
            <person name="Iwabuchi A."/>
            <person name="Kamiya K."/>
            <person name="Karasawa W."/>
            <person name="Kurita K."/>
            <person name="Katagiri S."/>
            <person name="Kikuta A."/>
            <person name="Kobayashi H."/>
            <person name="Kobayashi N."/>
            <person name="Machita K."/>
            <person name="Maehara T."/>
            <person name="Masukawa M."/>
            <person name="Mizubayashi T."/>
            <person name="Mukai Y."/>
            <person name="Nagasaki H."/>
            <person name="Nagata Y."/>
            <person name="Naito S."/>
            <person name="Nakashima M."/>
            <person name="Nakama Y."/>
            <person name="Nakamichi Y."/>
            <person name="Nakamura M."/>
            <person name="Meguro A."/>
            <person name="Negishi M."/>
            <person name="Ohta I."/>
            <person name="Ohta T."/>
            <person name="Okamoto M."/>
            <person name="Ono N."/>
            <person name="Saji S."/>
            <person name="Sakaguchi M."/>
            <person name="Sakai K."/>
            <person name="Shibata M."/>
            <person name="Shimokawa T."/>
            <person name="Song J."/>
            <person name="Takazaki Y."/>
            <person name="Terasawa K."/>
            <person name="Tsugane M."/>
            <person name="Tsuji K."/>
            <person name="Ueda S."/>
            <person name="Waki K."/>
            <person name="Yamagata H."/>
            <person name="Yamamoto M."/>
            <person name="Yamamoto S."/>
            <person name="Yamane H."/>
            <person name="Yoshiki S."/>
            <person name="Yoshihara R."/>
            <person name="Yukawa K."/>
            <person name="Zhong H."/>
            <person name="Yano M."/>
            <person name="Yuan Q."/>
            <person name="Ouyang S."/>
            <person name="Liu J."/>
            <person name="Jones K.M."/>
            <person name="Gansberger K."/>
            <person name="Moffat K."/>
            <person name="Hill J."/>
            <person name="Bera J."/>
            <person name="Fadrosh D."/>
            <person name="Jin S."/>
            <person name="Johri S."/>
            <person name="Kim M."/>
            <person name="Overton L."/>
            <person name="Reardon M."/>
            <person name="Tsitrin T."/>
            <person name="Vuong H."/>
            <person name="Weaver B."/>
            <person name="Ciecko A."/>
            <person name="Tallon L."/>
            <person name="Jackson J."/>
            <person name="Pai G."/>
            <person name="Aken S.V."/>
            <person name="Utterback T."/>
            <person name="Reidmuller S."/>
            <person name="Feldblyum T."/>
            <person name="Hsiao J."/>
            <person name="Zismann V."/>
            <person name="Iobst S."/>
            <person name="de Vazeille A.R."/>
            <person name="Buell C.R."/>
            <person name="Ying K."/>
            <person name="Li Y."/>
            <person name="Lu T."/>
            <person name="Huang Y."/>
            <person name="Zhao Q."/>
            <person name="Feng Q."/>
            <person name="Zhang L."/>
            <person name="Zhu J."/>
            <person name="Weng Q."/>
            <person name="Mu J."/>
            <person name="Lu Y."/>
            <person name="Fan D."/>
            <person name="Liu Y."/>
            <person name="Guan J."/>
            <person name="Zhang Y."/>
            <person name="Yu S."/>
            <person name="Liu X."/>
            <person name="Zhang Y."/>
            <person name="Hong G."/>
            <person name="Han B."/>
            <person name="Choisne N."/>
            <person name="Demange N."/>
            <person name="Orjeda G."/>
            <person name="Samain S."/>
            <person name="Cattolico L."/>
            <person name="Pelletier E."/>
            <person name="Couloux A."/>
            <person name="Segurens B."/>
            <person name="Wincker P."/>
            <person name="D'Hont A."/>
            <person name="Scarpelli C."/>
            <person name="Weissenbach J."/>
            <person name="Salanoubat M."/>
            <person name="Quetier F."/>
            <person name="Yu Y."/>
            <person name="Kim H.R."/>
            <person name="Rambo T."/>
            <person name="Currie J."/>
            <person name="Collura K."/>
            <person name="Luo M."/>
            <person name="Yang T."/>
            <person name="Ammiraju J.S.S."/>
            <person name="Engler F."/>
            <person name="Soderlund C."/>
            <person name="Wing R.A."/>
            <person name="Palmer L.E."/>
            <person name="de la Bastide M."/>
            <person name="Spiegel L."/>
            <person name="Nascimento L."/>
            <person name="Zutavern T."/>
            <person name="O'Shaughnessy A."/>
            <person name="Dike S."/>
            <person name="Dedhia N."/>
            <person name="Preston R."/>
            <person name="Balija V."/>
            <person name="McCombie W.R."/>
            <person name="Chow T."/>
            <person name="Chen H."/>
            <person name="Chung M."/>
            <person name="Chen C."/>
            <person name="Shaw J."/>
            <person name="Wu H."/>
            <person name="Hsiao K."/>
            <person name="Chao Y."/>
            <person name="Chu M."/>
            <person name="Cheng C."/>
            <person name="Hour A."/>
            <person name="Lee P."/>
            <person name="Lin S."/>
            <person name="Lin Y."/>
            <person name="Liou J."/>
            <person name="Liu S."/>
            <person name="Hsing Y."/>
            <person name="Raghuvanshi S."/>
            <person name="Mohanty A."/>
            <person name="Bharti A.K."/>
            <person name="Gaur A."/>
            <person name="Gupta V."/>
            <person name="Kumar D."/>
            <person name="Ravi V."/>
            <person name="Vij S."/>
            <person name="Kapur A."/>
            <person name="Khurana P."/>
            <person name="Khurana P."/>
            <person name="Khurana J.P."/>
            <person name="Tyagi A.K."/>
            <person name="Gaikwad K."/>
            <person name="Singh A."/>
            <person name="Dalal V."/>
            <person name="Srivastava S."/>
            <person name="Dixit A."/>
            <person name="Pal A.K."/>
            <person name="Ghazi I.A."/>
            <person name="Yadav M."/>
            <person name="Pandit A."/>
            <person name="Bhargava A."/>
            <person name="Sureshbabu K."/>
            <person name="Batra K."/>
            <person name="Sharma T.R."/>
            <person name="Mohapatra T."/>
            <person name="Singh N.K."/>
            <person name="Messing J."/>
            <person name="Nelson A.B."/>
            <person name="Fuks G."/>
            <person name="Kavchok S."/>
            <person name="Keizer G."/>
            <person name="Linton E."/>
            <person name="Llaca V."/>
            <person name="Song R."/>
            <person name="Tanyolac B."/>
            <person name="Young S."/>
            <person name="Ho-Il K."/>
            <person name="Hahn J.H."/>
            <person name="Sangsakoo G."/>
            <person name="Vanavichit A."/>
            <person name="de Mattos Luiz.A.T."/>
            <person name="Zimmer P.D."/>
            <person name="Malone G."/>
            <person name="Dellagostin O."/>
            <person name="de Oliveira A.C."/>
            <person name="Bevan M."/>
            <person name="Bancroft I."/>
            <person name="Minx P."/>
            <person name="Cordum H."/>
            <person name="Wilson R."/>
            <person name="Cheng Z."/>
            <person name="Jin W."/>
            <person name="Jiang J."/>
            <person name="Leong S.A."/>
            <person name="Iwama H."/>
            <person name="Gojobori T."/>
            <person name="Itoh T."/>
            <person name="Niimura Y."/>
            <person name="Fujii Y."/>
            <person name="Habara T."/>
            <person name="Sakai H."/>
            <person name="Sato Y."/>
            <person name="Wilson G."/>
            <person name="Kumar K."/>
            <person name="McCouch S."/>
            <person name="Juretic N."/>
            <person name="Hoen D."/>
            <person name="Wright S."/>
            <person name="Bruskiewich R."/>
            <person name="Bureau T."/>
            <person name="Miyao A."/>
            <person name="Hirochika H."/>
            <person name="Nishikawa T."/>
            <person name="Kadowaki K."/>
            <person name="Sugiura M."/>
            <person name="Burr B."/>
            <person name="Sasaki T."/>
        </authorList>
    </citation>
    <scope>NUCLEOTIDE SEQUENCE [LARGE SCALE GENOMIC DNA]</scope>
    <source>
        <strain evidence="3">cv. Nipponbare</strain>
    </source>
</reference>
<evidence type="ECO:0000256" key="1">
    <source>
        <dbReference type="SAM" id="MobiDB-lite"/>
    </source>
</evidence>
<evidence type="ECO:0000313" key="2">
    <source>
        <dbReference type="EMBL" id="AAN59768.1"/>
    </source>
</evidence>
<feature type="compositionally biased region" description="Basic and acidic residues" evidence="1">
    <location>
        <begin position="72"/>
        <end position="87"/>
    </location>
</feature>
<dbReference type="AlphaFoldDB" id="Q10QI0"/>
<dbReference type="Proteomes" id="UP000000763">
    <property type="component" value="Chromosome 3"/>
</dbReference>
<feature type="compositionally biased region" description="Basic and acidic residues" evidence="1">
    <location>
        <begin position="174"/>
        <end position="195"/>
    </location>
</feature>
<sequence length="207" mass="22791">MAEVAPTWMSHRMGKGEEAGRLIGRLTACGGIRRTTASRREMRAPAEGREYGELIPWLGLERGDTTAAGSGDEVRQDADAHEREKGQRGAGLGLADAKRNCDTGPEGHQQRMRGGAMRRRKKAARRGSKGEGRQLGRRFGESQGAQGGWRHEELTKGEPTAADFDGDRRRRGKRESGGGRRGLDSRRREHHRDRGNAFPTSDGAEEH</sequence>
<protein>
    <submittedName>
        <fullName evidence="2">Uncharacterized protein</fullName>
    </submittedName>
</protein>
<feature type="compositionally biased region" description="Basic residues" evidence="1">
    <location>
        <begin position="116"/>
        <end position="127"/>
    </location>
</feature>
<proteinExistence type="predicted"/>
<accession>Q10QI0</accession>
<reference evidence="3" key="2">
    <citation type="journal article" date="2008" name="Nucleic Acids Res.">
        <title>The rice annotation project database (RAP-DB): 2008 update.</title>
        <authorList>
            <consortium name="The rice annotation project (RAP)"/>
        </authorList>
    </citation>
    <scope>GENOME REANNOTATION</scope>
    <source>
        <strain evidence="3">cv. Nipponbare</strain>
    </source>
</reference>
<gene>
    <name evidence="2" type="ORF">OSJNBa0064E16.5</name>
</gene>
<feature type="region of interest" description="Disordered" evidence="1">
    <location>
        <begin position="61"/>
        <end position="207"/>
    </location>
</feature>
<name>Q10QI0_ORYSJ</name>